<feature type="region of interest" description="Disordered" evidence="1">
    <location>
        <begin position="1"/>
        <end position="33"/>
    </location>
</feature>
<organism evidence="2 3">
    <name type="scientific">Haloarchaeobius litoreus</name>
    <dbReference type="NCBI Taxonomy" id="755306"/>
    <lineage>
        <taxon>Archaea</taxon>
        <taxon>Methanobacteriati</taxon>
        <taxon>Methanobacteriota</taxon>
        <taxon>Stenosarchaea group</taxon>
        <taxon>Halobacteria</taxon>
        <taxon>Halobacteriales</taxon>
        <taxon>Halorubellaceae</taxon>
        <taxon>Haloarchaeobius</taxon>
    </lineage>
</organism>
<dbReference type="Proteomes" id="UP001597034">
    <property type="component" value="Unassembled WGS sequence"/>
</dbReference>
<comment type="caution">
    <text evidence="2">The sequence shown here is derived from an EMBL/GenBank/DDBJ whole genome shotgun (WGS) entry which is preliminary data.</text>
</comment>
<dbReference type="InterPro" id="IPR043835">
    <property type="entry name" value="DUF5811"/>
</dbReference>
<proteinExistence type="predicted"/>
<evidence type="ECO:0000256" key="1">
    <source>
        <dbReference type="SAM" id="MobiDB-lite"/>
    </source>
</evidence>
<protein>
    <submittedName>
        <fullName evidence="2">DUF5811 family protein</fullName>
    </submittedName>
</protein>
<feature type="region of interest" description="Disordered" evidence="1">
    <location>
        <begin position="67"/>
        <end position="96"/>
    </location>
</feature>
<reference evidence="2 3" key="1">
    <citation type="journal article" date="2019" name="Int. J. Syst. Evol. Microbiol.">
        <title>The Global Catalogue of Microorganisms (GCM) 10K type strain sequencing project: providing services to taxonomists for standard genome sequencing and annotation.</title>
        <authorList>
            <consortium name="The Broad Institute Genomics Platform"/>
            <consortium name="The Broad Institute Genome Sequencing Center for Infectious Disease"/>
            <person name="Wu L."/>
            <person name="Ma J."/>
        </authorList>
    </citation>
    <scope>NUCLEOTIDE SEQUENCE [LARGE SCALE GENOMIC DNA]</scope>
    <source>
        <strain evidence="2 3">CGMCC 1.10390</strain>
    </source>
</reference>
<dbReference type="EMBL" id="JBHUDO010000003">
    <property type="protein sequence ID" value="MFD1647274.1"/>
    <property type="molecule type" value="Genomic_DNA"/>
</dbReference>
<accession>A0ABD6DLR3</accession>
<dbReference type="AlphaFoldDB" id="A0ABD6DLR3"/>
<dbReference type="Pfam" id="PF19128">
    <property type="entry name" value="DUF5811"/>
    <property type="match status" value="1"/>
</dbReference>
<name>A0ABD6DLR3_9EURY</name>
<dbReference type="RefSeq" id="WP_256400666.1">
    <property type="nucleotide sequence ID" value="NZ_JANHJR010000003.1"/>
</dbReference>
<sequence>MNGNTPYAGLPGSTQAGKRASADVPELTAEQKRRLRADVSRIAALTREFLPDEYVVDGDISNGVGGPQATVAVQPPIGNPISAGFTPDVDEFDDDDLIDPEDQAEVARGLAASAALQVKQALSGSVTPTAR</sequence>
<keyword evidence="3" id="KW-1185">Reference proteome</keyword>
<evidence type="ECO:0000313" key="3">
    <source>
        <dbReference type="Proteomes" id="UP001597034"/>
    </source>
</evidence>
<gene>
    <name evidence="2" type="ORF">ACFSBL_16420</name>
</gene>
<evidence type="ECO:0000313" key="2">
    <source>
        <dbReference type="EMBL" id="MFD1647274.1"/>
    </source>
</evidence>